<evidence type="ECO:0000313" key="2">
    <source>
        <dbReference type="EMBL" id="MCP3735637.1"/>
    </source>
</evidence>
<sequence length="100" mass="11080">MRKPNWAWPNERIYPANFMVRAGRIVHWLALGLAALVLLIGVVGLVASFLREPPAPNVFDQFTPAVDPRPQQIATCIEAIVFAPLIALVGRSFRYLLAGE</sequence>
<evidence type="ECO:0000256" key="1">
    <source>
        <dbReference type="SAM" id="Phobius"/>
    </source>
</evidence>
<evidence type="ECO:0000313" key="3">
    <source>
        <dbReference type="Proteomes" id="UP001139486"/>
    </source>
</evidence>
<reference evidence="2" key="1">
    <citation type="submission" date="2022-05" db="EMBL/GenBank/DDBJ databases">
        <title>Sphingomonas sp. strain RP10 Genome sequencing and assembly.</title>
        <authorList>
            <person name="Kim I."/>
        </authorList>
    </citation>
    <scope>NUCLEOTIDE SEQUENCE</scope>
    <source>
        <strain evidence="2">RP10</strain>
    </source>
</reference>
<dbReference type="Proteomes" id="UP001139486">
    <property type="component" value="Unassembled WGS sequence"/>
</dbReference>
<proteinExistence type="predicted"/>
<feature type="transmembrane region" description="Helical" evidence="1">
    <location>
        <begin position="28"/>
        <end position="50"/>
    </location>
</feature>
<protein>
    <submittedName>
        <fullName evidence="2">Uncharacterized protein</fullName>
    </submittedName>
</protein>
<dbReference type="EMBL" id="JAMLDY010000014">
    <property type="protein sequence ID" value="MCP3735637.1"/>
    <property type="molecule type" value="Genomic_DNA"/>
</dbReference>
<comment type="caution">
    <text evidence="2">The sequence shown here is derived from an EMBL/GenBank/DDBJ whole genome shotgun (WGS) entry which is preliminary data.</text>
</comment>
<organism evidence="2 3">
    <name type="scientific">Sphingomonas liriopis</name>
    <dbReference type="NCBI Taxonomy" id="2949094"/>
    <lineage>
        <taxon>Bacteria</taxon>
        <taxon>Pseudomonadati</taxon>
        <taxon>Pseudomonadota</taxon>
        <taxon>Alphaproteobacteria</taxon>
        <taxon>Sphingomonadales</taxon>
        <taxon>Sphingomonadaceae</taxon>
        <taxon>Sphingomonas</taxon>
    </lineage>
</organism>
<keyword evidence="1" id="KW-0472">Membrane</keyword>
<accession>A0A9X2HTK8</accession>
<keyword evidence="1" id="KW-0812">Transmembrane</keyword>
<gene>
    <name evidence="2" type="ORF">M9979_12210</name>
</gene>
<keyword evidence="3" id="KW-1185">Reference proteome</keyword>
<dbReference type="RefSeq" id="WP_254289637.1">
    <property type="nucleotide sequence ID" value="NZ_JAMLDY010000014.1"/>
</dbReference>
<feature type="transmembrane region" description="Helical" evidence="1">
    <location>
        <begin position="70"/>
        <end position="90"/>
    </location>
</feature>
<name>A0A9X2HTK8_9SPHN</name>
<keyword evidence="1" id="KW-1133">Transmembrane helix</keyword>
<dbReference type="AlphaFoldDB" id="A0A9X2HTK8"/>